<accession>A0A4U0Z3W3</accession>
<comment type="caution">
    <text evidence="4">The sequence shown here is derived from an EMBL/GenBank/DDBJ whole genome shotgun (WGS) entry which is preliminary data.</text>
</comment>
<keyword evidence="2" id="KW-0964">Secreted</keyword>
<dbReference type="GO" id="GO:0005509">
    <property type="term" value="F:calcium ion binding"/>
    <property type="evidence" value="ECO:0007669"/>
    <property type="project" value="InterPro"/>
</dbReference>
<dbReference type="SUPFAM" id="SSF51120">
    <property type="entry name" value="beta-Roll"/>
    <property type="match status" value="3"/>
</dbReference>
<evidence type="ECO:0000313" key="4">
    <source>
        <dbReference type="EMBL" id="TKA96143.1"/>
    </source>
</evidence>
<dbReference type="InterPro" id="IPR018511">
    <property type="entry name" value="Hemolysin-typ_Ca-bd_CS"/>
</dbReference>
<dbReference type="Pfam" id="PF00353">
    <property type="entry name" value="HemolysinCabind"/>
    <property type="match status" value="5"/>
</dbReference>
<dbReference type="InterPro" id="IPR001343">
    <property type="entry name" value="Hemolysn_Ca-bd"/>
</dbReference>
<dbReference type="SUPFAM" id="SSF56300">
    <property type="entry name" value="Metallo-dependent phosphatases"/>
    <property type="match status" value="1"/>
</dbReference>
<evidence type="ECO:0000256" key="3">
    <source>
        <dbReference type="SAM" id="MobiDB-lite"/>
    </source>
</evidence>
<dbReference type="PANTHER" id="PTHR38340:SF1">
    <property type="entry name" value="S-LAYER PROTEIN"/>
    <property type="match status" value="1"/>
</dbReference>
<feature type="compositionally biased region" description="Basic and acidic residues" evidence="3">
    <location>
        <begin position="1833"/>
        <end position="1844"/>
    </location>
</feature>
<protein>
    <submittedName>
        <fullName evidence="4">Uncharacterized protein</fullName>
    </submittedName>
</protein>
<feature type="region of interest" description="Disordered" evidence="3">
    <location>
        <begin position="1812"/>
        <end position="1890"/>
    </location>
</feature>
<dbReference type="InterPro" id="IPR029052">
    <property type="entry name" value="Metallo-depent_PP-like"/>
</dbReference>
<reference evidence="4 5" key="1">
    <citation type="submission" date="2019-04" db="EMBL/GenBank/DDBJ databases">
        <title>Crypto-aerobic microbial life in anoxic (sulfidic) marine sediments.</title>
        <authorList>
            <person name="Bhattacharya S."/>
            <person name="Roy C."/>
            <person name="Mondal N."/>
            <person name="Sarkar J."/>
            <person name="Mandal S."/>
            <person name="Rameez M.J."/>
            <person name="Ghosh W."/>
        </authorList>
    </citation>
    <scope>NUCLEOTIDE SEQUENCE [LARGE SCALE GENOMIC DNA]</scope>
    <source>
        <strain evidence="4 5">SBBC</strain>
    </source>
</reference>
<feature type="compositionally biased region" description="Acidic residues" evidence="3">
    <location>
        <begin position="1523"/>
        <end position="1533"/>
    </location>
</feature>
<dbReference type="Gene3D" id="3.60.21.10">
    <property type="match status" value="1"/>
</dbReference>
<feature type="region of interest" description="Disordered" evidence="3">
    <location>
        <begin position="171"/>
        <end position="209"/>
    </location>
</feature>
<organism evidence="4 5">
    <name type="scientific">Cereibacter changlensis</name>
    <dbReference type="NCBI Taxonomy" id="402884"/>
    <lineage>
        <taxon>Bacteria</taxon>
        <taxon>Pseudomonadati</taxon>
        <taxon>Pseudomonadota</taxon>
        <taxon>Alphaproteobacteria</taxon>
        <taxon>Rhodobacterales</taxon>
        <taxon>Paracoccaceae</taxon>
        <taxon>Cereibacter</taxon>
    </lineage>
</organism>
<evidence type="ECO:0000256" key="1">
    <source>
        <dbReference type="ARBA" id="ARBA00004613"/>
    </source>
</evidence>
<dbReference type="SUPFAM" id="SSF49899">
    <property type="entry name" value="Concanavalin A-like lectins/glucanases"/>
    <property type="match status" value="2"/>
</dbReference>
<dbReference type="PROSITE" id="PS00330">
    <property type="entry name" value="HEMOLYSIN_CALCIUM"/>
    <property type="match status" value="5"/>
</dbReference>
<dbReference type="Gene3D" id="2.60.120.560">
    <property type="entry name" value="Exo-inulinase, domain 1"/>
    <property type="match status" value="2"/>
</dbReference>
<dbReference type="InterPro" id="IPR013320">
    <property type="entry name" value="ConA-like_dom_sf"/>
</dbReference>
<name>A0A4U0Z3W3_9RHOB</name>
<dbReference type="PANTHER" id="PTHR38340">
    <property type="entry name" value="S-LAYER PROTEIN"/>
    <property type="match status" value="1"/>
</dbReference>
<dbReference type="Gene3D" id="2.150.10.10">
    <property type="entry name" value="Serralysin-like metalloprotease, C-terminal"/>
    <property type="match status" value="5"/>
</dbReference>
<dbReference type="Gene3D" id="2.60.40.10">
    <property type="entry name" value="Immunoglobulins"/>
    <property type="match status" value="2"/>
</dbReference>
<dbReference type="GO" id="GO:0005576">
    <property type="term" value="C:extracellular region"/>
    <property type="evidence" value="ECO:0007669"/>
    <property type="project" value="UniProtKB-SubCell"/>
</dbReference>
<dbReference type="Gene3D" id="2.60.120.200">
    <property type="match status" value="1"/>
</dbReference>
<evidence type="ECO:0000313" key="5">
    <source>
        <dbReference type="Proteomes" id="UP000306340"/>
    </source>
</evidence>
<feature type="region of interest" description="Disordered" evidence="3">
    <location>
        <begin position="1503"/>
        <end position="1553"/>
    </location>
</feature>
<dbReference type="InterPro" id="IPR011049">
    <property type="entry name" value="Serralysin-like_metalloprot_C"/>
</dbReference>
<dbReference type="Proteomes" id="UP000306340">
    <property type="component" value="Unassembled WGS sequence"/>
</dbReference>
<dbReference type="InterPro" id="IPR013783">
    <property type="entry name" value="Ig-like_fold"/>
</dbReference>
<evidence type="ECO:0000256" key="2">
    <source>
        <dbReference type="ARBA" id="ARBA00022525"/>
    </source>
</evidence>
<dbReference type="CDD" id="cd00146">
    <property type="entry name" value="PKD"/>
    <property type="match status" value="2"/>
</dbReference>
<dbReference type="RefSeq" id="WP_136792992.1">
    <property type="nucleotide sequence ID" value="NZ_SWAU01000119.1"/>
</dbReference>
<proteinExistence type="predicted"/>
<dbReference type="PRINTS" id="PR00313">
    <property type="entry name" value="CABNDNGRPT"/>
</dbReference>
<sequence>MAFANPINDMLLRTGVDEMKLIDLKSAFGDSYTTFSITNSDGEVVEASIEDGVLSLGLGSHGFSDLTVTATDDAGQSVSDNFRVRVAGENAFTVAVLPDTQNYTSNAALNATFGNMTQWLVDNAESKHISFVVGAGDVTDNNAAYQWDIAEAALRKMDGVLPYSMLPGNHDQGAGGGAGDHSTDYLDDRFSPDKQAATNPDTFGGVYDKEPDRSANTYHTFTAPDGTDWLVLSLEFGPRDDVLRWAGDVIEGHLDHRVIIASHTLTTYAGRSDAFAGQIGAAPVQGYGISNDPQGANDGEAVYRLLTSKYPNVAMTLSGHVLGDSAETNISYSQHGNTVVEMMMDYQNGSTNELVSKGGEGAIRLITIDPDAGAIYTDTYMTERDAYLTGFRDKEELDRDGLTGPYRGHQEVITGLDLKTPDLKAQADAGSDSTVHTEGEAATVTLDAGQTLNASLASSYEWRDADGRVLSTDPVAEVELAGGRHEVTLVVTDAEGRVTTDSKLVIVATPDTLLVDTFNDGDARGWGQVPVLTLAEKLEFAEASDLGLPAMGEVMGFPATAPTLEGFLVSPDMGGEGPIKTYTLAMDLLVTADQKGKWFSLLQTDPVGTSSNDADFLINMSGGIGINGSYSGSFTYDEWHRVVLTVTDLGNGTSTLSKYLDGDLIGTQSMPTARFQIDPEKGFLVFSDNAPNGSNYQTQPGYISSLMFSDSALTAAEVKEMGKASADGIPAAEGALRFDFDGDTPLAPTAGKGSFTVVQPQSVFETTGFAQDSMPGGADGVMTIPAAAPDEGYLITVEGDAPITNYTFITDIYAPEAEGRWQALLQTDPTNGSDADFLVNMSGGLGINGSYPGSFNHDAWQRVALTVSDNGDGTVTLAKYIEGTLVGTQSMPASRYTIDPEKGFLIFSDDGQQVWNFQTNPLSVSSVFFTDRAMTQAEIGAVGGAKAGGIVAEADAGEGNPVQFDFTDGTLAPSYGGGKLELWDREASGSYLDGWTVKGSVNAPNTEVGEGALHDRTDAVDKVLLWRGEGSEDWSGYRFDVTLTSTDNDEIGVVFYYQDADNHYRFTMNSQTQLRELVKVQDGVETVLATEAAGYRFNDALDLGIVAAGGRIDILLDGKSVFGPVTDASPLPGGTIGVVSSGQKSSIFDDVTVNKVALTAHGEAPARTLADGDTAEVSVTAASSFGPDEITGYRWLVDGQEVGTGREAVLTLDAGTASVTLEVTDASGKVSTDIVAVDVVGQDRVMLDEGFATELSDAWRIVDEGNYEGPSDWVVEEGRLYQNSNIYSDQLIAGGPSNANDWNKGWSPLGDGTYVLRKGTTALYEPADVDTAAWKDYSVEASFNTPDNDGLGFVFYYQDPDNHYKLELDNQQGIWTLVRLLDGVEEVLGQAWNGYAMNRETLLRVDIKDNQITAYLDGEAIFPNAIEDRAHQGGTFGLYSWGSQGVSFDDVKVVSLSDAGQTPPDSGIEDLVLVGTEGADTLNGDAGDDELLGEAGDDLLNGKAGDDVLSGATGDDVLRGGAGDDELSGGDGDDVLHGGAGDDVLDGGDGVDTADFSDDATGVVIDLTEGIAIGAASGEDELSGIENATGGSGDDVLAGDAGSNLLTGGAGHDTVRIEAEGEVLVDLSTGTVDGAALGSDRLVDIEALLFGDGDDTIRFTTGDALLDVDGGAGTNTLRLEGAGSGRLGALDNIQRIELASGAWTLSDEGADIAMGPGAQRLLLEAELFADGALQGVVSGFGVDDRIVLKDLEGLGNAVLKPGNILSIDHAGGTLTIALDPEQDLSRADFLLNQTEAGTELSFEIAEDEQLTGGAKGDVIEGHGGDDVISGKSGADRLDGGRGDDVVDGGSGNDVVDGGEGDDRLDAGSGEDLVEGGAGDDSIDAGSGNDTIFAGSGADTVKAGSGDDRIDGGLGADLLSGGSGMDTFVFHAEHGNDRIEDFRSGDMLAFSSDVFADFDAFASGVRQVGKDLVIASQHGEITLTATDLADLTEQDVWFI</sequence>
<gene>
    <name evidence="4" type="ORF">FAZ78_13075</name>
</gene>
<feature type="compositionally biased region" description="Basic and acidic residues" evidence="3">
    <location>
        <begin position="181"/>
        <end position="192"/>
    </location>
</feature>
<dbReference type="EMBL" id="SWAU01000119">
    <property type="protein sequence ID" value="TKA96143.1"/>
    <property type="molecule type" value="Genomic_DNA"/>
</dbReference>
<comment type="subcellular location">
    <subcellularLocation>
        <location evidence="1">Secreted</location>
    </subcellularLocation>
</comment>
<dbReference type="InterPro" id="IPR050557">
    <property type="entry name" value="RTX_toxin/Mannuronan_C5-epim"/>
</dbReference>